<dbReference type="InterPro" id="IPR013083">
    <property type="entry name" value="Znf_RING/FYVE/PHD"/>
</dbReference>
<dbReference type="GO" id="GO:0006952">
    <property type="term" value="P:defense response"/>
    <property type="evidence" value="ECO:0007669"/>
    <property type="project" value="UniProtKB-KW"/>
</dbReference>
<dbReference type="GO" id="GO:0061630">
    <property type="term" value="F:ubiquitin protein ligase activity"/>
    <property type="evidence" value="ECO:0007669"/>
    <property type="project" value="UniProtKB-EC"/>
</dbReference>
<evidence type="ECO:0000256" key="9">
    <source>
        <dbReference type="ARBA" id="ARBA00022786"/>
    </source>
</evidence>
<feature type="region of interest" description="Disordered" evidence="14">
    <location>
        <begin position="90"/>
        <end position="109"/>
    </location>
</feature>
<sequence length="358" mass="38037">MPTSKAFLILVLAVLTPMAATSQDTATNLTLHNLCAYPVWPLITPNIGLPAIPDLDDAASRLDGGGEGLVTLSFPSGAWSGRVVARTGCSSSDDYDSSSPSSSSPAAVTRCDTGMPPAPVTVAQVSVHGSGGLAEYSVSLVDGFNLPVMVTPHGFEQGRQCPSLGCAVDLDVDCPRDARAPAGGCRAQGQGHFFKERSPVFIGLLVVMSVALVLLLHHCILVSCCNGERIRRGSRRRGATARQQEEQPEESVGDLSSSSRVQLVAKPVVCRYRKDEEWSEPTCPVCLADFADGEAVRVLPECLHYFHADCIDTWLRAGNTSCPMCRAETTPTPSPSPAGSLHHQLSLDISLEDILIRT</sequence>
<dbReference type="PANTHER" id="PTHR46913:SF1">
    <property type="entry name" value="RING-H2 FINGER PROTEIN ATL16"/>
    <property type="match status" value="1"/>
</dbReference>
<dbReference type="SMART" id="SM00205">
    <property type="entry name" value="THN"/>
    <property type="match status" value="1"/>
</dbReference>
<evidence type="ECO:0000256" key="7">
    <source>
        <dbReference type="ARBA" id="ARBA00022723"/>
    </source>
</evidence>
<dbReference type="CDD" id="cd16461">
    <property type="entry name" value="RING-H2_EL5-like"/>
    <property type="match status" value="1"/>
</dbReference>
<comment type="subcellular location">
    <subcellularLocation>
        <location evidence="2">Membrane</location>
        <topology evidence="2">Single-pass membrane protein</topology>
    </subcellularLocation>
</comment>
<dbReference type="Pfam" id="PF13639">
    <property type="entry name" value="zf-RING_2"/>
    <property type="match status" value="1"/>
</dbReference>
<evidence type="ECO:0000256" key="4">
    <source>
        <dbReference type="ARBA" id="ARBA00012483"/>
    </source>
</evidence>
<dbReference type="PANTHER" id="PTHR46913">
    <property type="entry name" value="RING-H2 FINGER PROTEIN ATL16"/>
    <property type="match status" value="1"/>
</dbReference>
<dbReference type="AlphaFoldDB" id="M8BQR6"/>
<evidence type="ECO:0000256" key="5">
    <source>
        <dbReference type="ARBA" id="ARBA00022679"/>
    </source>
</evidence>
<keyword evidence="13 15" id="KW-0472">Membrane</keyword>
<keyword evidence="11" id="KW-0862">Zinc</keyword>
<keyword evidence="5" id="KW-0808">Transferase</keyword>
<dbReference type="GO" id="GO:0016020">
    <property type="term" value="C:membrane"/>
    <property type="evidence" value="ECO:0007669"/>
    <property type="project" value="UniProtKB-SubCell"/>
</dbReference>
<dbReference type="PROSITE" id="PS50089">
    <property type="entry name" value="ZF_RING_2"/>
    <property type="match status" value="1"/>
</dbReference>
<keyword evidence="6 15" id="KW-0812">Transmembrane</keyword>
<evidence type="ECO:0000256" key="1">
    <source>
        <dbReference type="ARBA" id="ARBA00000900"/>
    </source>
</evidence>
<dbReference type="EC" id="2.3.2.27" evidence="4"/>
<dbReference type="InterPro" id="IPR001938">
    <property type="entry name" value="Thaumatin"/>
</dbReference>
<dbReference type="SUPFAM" id="SSF57850">
    <property type="entry name" value="RING/U-box"/>
    <property type="match status" value="1"/>
</dbReference>
<dbReference type="InterPro" id="IPR044600">
    <property type="entry name" value="ATL1/ATL16-like"/>
</dbReference>
<keyword evidence="9" id="KW-0833">Ubl conjugation pathway</keyword>
<dbReference type="SUPFAM" id="SSF49870">
    <property type="entry name" value="Osmotin, thaumatin-like protein"/>
    <property type="match status" value="1"/>
</dbReference>
<evidence type="ECO:0000256" key="16">
    <source>
        <dbReference type="SAM" id="SignalP"/>
    </source>
</evidence>
<evidence type="ECO:0000256" key="3">
    <source>
        <dbReference type="ARBA" id="ARBA00004906"/>
    </source>
</evidence>
<evidence type="ECO:0000256" key="13">
    <source>
        <dbReference type="ARBA" id="ARBA00023136"/>
    </source>
</evidence>
<evidence type="ECO:0000256" key="10">
    <source>
        <dbReference type="ARBA" id="ARBA00022821"/>
    </source>
</evidence>
<dbReference type="SMART" id="SM00184">
    <property type="entry name" value="RING"/>
    <property type="match status" value="1"/>
</dbReference>
<dbReference type="Gene3D" id="2.60.110.10">
    <property type="entry name" value="Thaumatin"/>
    <property type="match status" value="1"/>
</dbReference>
<protein>
    <recommendedName>
        <fullName evidence="4">RING-type E3 ubiquitin transferase</fullName>
        <ecNumber evidence="4">2.3.2.27</ecNumber>
    </recommendedName>
</protein>
<dbReference type="InterPro" id="IPR001841">
    <property type="entry name" value="Znf_RING"/>
</dbReference>
<keyword evidence="10" id="KW-0611">Plant defense</keyword>
<dbReference type="EnsemblPlants" id="EMT27340">
    <property type="protein sequence ID" value="EMT27340"/>
    <property type="gene ID" value="F775_19544"/>
</dbReference>
<proteinExistence type="predicted"/>
<feature type="chain" id="PRO_5014583631" description="RING-type E3 ubiquitin transferase" evidence="16">
    <location>
        <begin position="22"/>
        <end position="358"/>
    </location>
</feature>
<dbReference type="InterPro" id="IPR037176">
    <property type="entry name" value="Osmotin/thaumatin-like_sf"/>
</dbReference>
<dbReference type="FunFam" id="3.30.40.10:FF:000654">
    <property type="entry name" value="RING-H2 finger protein ATL33"/>
    <property type="match status" value="1"/>
</dbReference>
<evidence type="ECO:0000256" key="6">
    <source>
        <dbReference type="ARBA" id="ARBA00022692"/>
    </source>
</evidence>
<dbReference type="PROSITE" id="PS51367">
    <property type="entry name" value="THAUMATIN_2"/>
    <property type="match status" value="1"/>
</dbReference>
<evidence type="ECO:0000313" key="18">
    <source>
        <dbReference type="EnsemblPlants" id="EMT27340"/>
    </source>
</evidence>
<keyword evidence="8" id="KW-0863">Zinc-finger</keyword>
<organism evidence="18">
    <name type="scientific">Aegilops tauschii</name>
    <name type="common">Tausch's goatgrass</name>
    <name type="synonym">Aegilops squarrosa</name>
    <dbReference type="NCBI Taxonomy" id="37682"/>
    <lineage>
        <taxon>Eukaryota</taxon>
        <taxon>Viridiplantae</taxon>
        <taxon>Streptophyta</taxon>
        <taxon>Embryophyta</taxon>
        <taxon>Tracheophyta</taxon>
        <taxon>Spermatophyta</taxon>
        <taxon>Magnoliopsida</taxon>
        <taxon>Liliopsida</taxon>
        <taxon>Poales</taxon>
        <taxon>Poaceae</taxon>
        <taxon>BOP clade</taxon>
        <taxon>Pooideae</taxon>
        <taxon>Triticodae</taxon>
        <taxon>Triticeae</taxon>
        <taxon>Triticinae</taxon>
        <taxon>Aegilops</taxon>
    </lineage>
</organism>
<accession>M8BQR6</accession>
<evidence type="ECO:0000256" key="8">
    <source>
        <dbReference type="ARBA" id="ARBA00022771"/>
    </source>
</evidence>
<evidence type="ECO:0000256" key="14">
    <source>
        <dbReference type="SAM" id="MobiDB-lite"/>
    </source>
</evidence>
<dbReference type="Gene3D" id="3.30.40.10">
    <property type="entry name" value="Zinc/RING finger domain, C3HC4 (zinc finger)"/>
    <property type="match status" value="1"/>
</dbReference>
<keyword evidence="12 15" id="KW-1133">Transmembrane helix</keyword>
<feature type="domain" description="RING-type" evidence="17">
    <location>
        <begin position="283"/>
        <end position="326"/>
    </location>
</feature>
<evidence type="ECO:0000256" key="11">
    <source>
        <dbReference type="ARBA" id="ARBA00022833"/>
    </source>
</evidence>
<evidence type="ECO:0000259" key="17">
    <source>
        <dbReference type="PROSITE" id="PS50089"/>
    </source>
</evidence>
<name>M8BQR6_AEGTA</name>
<feature type="signal peptide" evidence="16">
    <location>
        <begin position="1"/>
        <end position="21"/>
    </location>
</feature>
<dbReference type="Pfam" id="PF00314">
    <property type="entry name" value="Thaumatin"/>
    <property type="match status" value="1"/>
</dbReference>
<dbReference type="UniPathway" id="UPA00143"/>
<dbReference type="GO" id="GO:0008270">
    <property type="term" value="F:zinc ion binding"/>
    <property type="evidence" value="ECO:0007669"/>
    <property type="project" value="UniProtKB-KW"/>
</dbReference>
<evidence type="ECO:0000256" key="15">
    <source>
        <dbReference type="SAM" id="Phobius"/>
    </source>
</evidence>
<reference evidence="18" key="1">
    <citation type="submission" date="2015-06" db="UniProtKB">
        <authorList>
            <consortium name="EnsemblPlants"/>
        </authorList>
    </citation>
    <scope>IDENTIFICATION</scope>
</reference>
<keyword evidence="7" id="KW-0479">Metal-binding</keyword>
<feature type="transmembrane region" description="Helical" evidence="15">
    <location>
        <begin position="200"/>
        <end position="227"/>
    </location>
</feature>
<evidence type="ECO:0000256" key="2">
    <source>
        <dbReference type="ARBA" id="ARBA00004167"/>
    </source>
</evidence>
<keyword evidence="16" id="KW-0732">Signal</keyword>
<comment type="catalytic activity">
    <reaction evidence="1">
        <text>S-ubiquitinyl-[E2 ubiquitin-conjugating enzyme]-L-cysteine + [acceptor protein]-L-lysine = [E2 ubiquitin-conjugating enzyme]-L-cysteine + N(6)-ubiquitinyl-[acceptor protein]-L-lysine.</text>
        <dbReference type="EC" id="2.3.2.27"/>
    </reaction>
</comment>
<evidence type="ECO:0000256" key="12">
    <source>
        <dbReference type="ARBA" id="ARBA00022989"/>
    </source>
</evidence>
<dbReference type="GO" id="GO:0016567">
    <property type="term" value="P:protein ubiquitination"/>
    <property type="evidence" value="ECO:0007669"/>
    <property type="project" value="UniProtKB-UniPathway"/>
</dbReference>
<comment type="pathway">
    <text evidence="3">Protein modification; protein ubiquitination.</text>
</comment>
<feature type="region of interest" description="Disordered" evidence="14">
    <location>
        <begin position="235"/>
        <end position="258"/>
    </location>
</feature>